<evidence type="ECO:0000313" key="3">
    <source>
        <dbReference type="EMBL" id="MBB4410899.1"/>
    </source>
</evidence>
<evidence type="ECO:0008006" key="8">
    <source>
        <dbReference type="Google" id="ProtNLM"/>
    </source>
</evidence>
<keyword evidence="6" id="KW-1185">Reference proteome</keyword>
<sequence length="67" mass="6854">MNLPPSALPGISPTRGDITRGNASTISNASIAALFVKATQGSRLQLISPLVGEMPGRAEGGITCPRH</sequence>
<evidence type="ECO:0000313" key="4">
    <source>
        <dbReference type="EMBL" id="MBB4445587.1"/>
    </source>
</evidence>
<dbReference type="Proteomes" id="UP000524535">
    <property type="component" value="Unassembled WGS sequence"/>
</dbReference>
<protein>
    <recommendedName>
        <fullName evidence="8">Propionyl-coenzyme A carboxylase alpha polypeptide</fullName>
    </recommendedName>
</protein>
<dbReference type="Proteomes" id="UP000576087">
    <property type="component" value="Unassembled WGS sequence"/>
</dbReference>
<proteinExistence type="predicted"/>
<evidence type="ECO:0000313" key="7">
    <source>
        <dbReference type="Proteomes" id="UP000576087"/>
    </source>
</evidence>
<dbReference type="Proteomes" id="UP000520770">
    <property type="component" value="Unassembled WGS sequence"/>
</dbReference>
<dbReference type="AlphaFoldDB" id="A0A7W6S5C2"/>
<dbReference type="EMBL" id="JACIHM010000001">
    <property type="protein sequence ID" value="MBB4445587.1"/>
    <property type="molecule type" value="Genomic_DNA"/>
</dbReference>
<comment type="caution">
    <text evidence="2">The sequence shown here is derived from an EMBL/GenBank/DDBJ whole genome shotgun (WGS) entry which is preliminary data.</text>
</comment>
<evidence type="ECO:0000313" key="2">
    <source>
        <dbReference type="EMBL" id="MBB4346707.1"/>
    </source>
</evidence>
<accession>A0A7W6S5C2</accession>
<name>A0A7W6S5C2_9HYPH</name>
<evidence type="ECO:0000313" key="6">
    <source>
        <dbReference type="Proteomes" id="UP000524535"/>
    </source>
</evidence>
<evidence type="ECO:0000313" key="5">
    <source>
        <dbReference type="Proteomes" id="UP000520770"/>
    </source>
</evidence>
<gene>
    <name evidence="3" type="ORF">GGE31_001370</name>
    <name evidence="2" type="ORF">GGE33_000415</name>
    <name evidence="4" type="ORF">GGE35_001369</name>
</gene>
<dbReference type="EMBL" id="JACIGW010000001">
    <property type="protein sequence ID" value="MBB4346707.1"/>
    <property type="molecule type" value="Genomic_DNA"/>
</dbReference>
<evidence type="ECO:0000256" key="1">
    <source>
        <dbReference type="SAM" id="MobiDB-lite"/>
    </source>
</evidence>
<feature type="region of interest" description="Disordered" evidence="1">
    <location>
        <begin position="1"/>
        <end position="21"/>
    </location>
</feature>
<organism evidence="2 5">
    <name type="scientific">Aliirhizobium cellulosilyticum</name>
    <dbReference type="NCBI Taxonomy" id="393664"/>
    <lineage>
        <taxon>Bacteria</taxon>
        <taxon>Pseudomonadati</taxon>
        <taxon>Pseudomonadota</taxon>
        <taxon>Alphaproteobacteria</taxon>
        <taxon>Hyphomicrobiales</taxon>
        <taxon>Rhizobiaceae</taxon>
        <taxon>Aliirhizobium</taxon>
    </lineage>
</organism>
<dbReference type="EMBL" id="JACIGY010000001">
    <property type="protein sequence ID" value="MBB4410899.1"/>
    <property type="molecule type" value="Genomic_DNA"/>
</dbReference>
<reference evidence="5 6" key="1">
    <citation type="submission" date="2020-08" db="EMBL/GenBank/DDBJ databases">
        <title>Genomic Encyclopedia of Type Strains, Phase IV (KMG-V): Genome sequencing to study the core and pangenomes of soil and plant-associated prokaryotes.</title>
        <authorList>
            <person name="Whitman W."/>
        </authorList>
    </citation>
    <scope>NUCLEOTIDE SEQUENCE [LARGE SCALE GENOMIC DNA]</scope>
    <source>
        <strain evidence="3 6">SEMIA 444</strain>
        <strain evidence="2 5">SEMIA 448</strain>
        <strain evidence="4 7">SEMIA 452</strain>
    </source>
</reference>